<proteinExistence type="predicted"/>
<evidence type="ECO:0000313" key="2">
    <source>
        <dbReference type="EMBL" id="KAK9041616.1"/>
    </source>
</evidence>
<feature type="region of interest" description="Disordered" evidence="1">
    <location>
        <begin position="18"/>
        <end position="77"/>
    </location>
</feature>
<evidence type="ECO:0000256" key="1">
    <source>
        <dbReference type="SAM" id="MobiDB-lite"/>
    </source>
</evidence>
<feature type="compositionally biased region" description="Basic and acidic residues" evidence="1">
    <location>
        <begin position="18"/>
        <end position="33"/>
    </location>
</feature>
<comment type="caution">
    <text evidence="2">The sequence shown here is derived from an EMBL/GenBank/DDBJ whole genome shotgun (WGS) entry which is preliminary data.</text>
</comment>
<name>A0ABR2TWC7_9ROSI</name>
<dbReference type="EMBL" id="JBBPBN010000004">
    <property type="protein sequence ID" value="KAK9041616.1"/>
    <property type="molecule type" value="Genomic_DNA"/>
</dbReference>
<accession>A0ABR2TWC7</accession>
<reference evidence="2 3" key="1">
    <citation type="journal article" date="2024" name="G3 (Bethesda)">
        <title>Genome assembly of Hibiscus sabdariffa L. provides insights into metabolisms of medicinal natural products.</title>
        <authorList>
            <person name="Kim T."/>
        </authorList>
    </citation>
    <scope>NUCLEOTIDE SEQUENCE [LARGE SCALE GENOMIC DNA]</scope>
    <source>
        <strain evidence="2">TK-2024</strain>
        <tissue evidence="2">Old leaves</tissue>
    </source>
</reference>
<organism evidence="2 3">
    <name type="scientific">Hibiscus sabdariffa</name>
    <name type="common">roselle</name>
    <dbReference type="NCBI Taxonomy" id="183260"/>
    <lineage>
        <taxon>Eukaryota</taxon>
        <taxon>Viridiplantae</taxon>
        <taxon>Streptophyta</taxon>
        <taxon>Embryophyta</taxon>
        <taxon>Tracheophyta</taxon>
        <taxon>Spermatophyta</taxon>
        <taxon>Magnoliopsida</taxon>
        <taxon>eudicotyledons</taxon>
        <taxon>Gunneridae</taxon>
        <taxon>Pentapetalae</taxon>
        <taxon>rosids</taxon>
        <taxon>malvids</taxon>
        <taxon>Malvales</taxon>
        <taxon>Malvaceae</taxon>
        <taxon>Malvoideae</taxon>
        <taxon>Hibiscus</taxon>
    </lineage>
</organism>
<evidence type="ECO:0000313" key="3">
    <source>
        <dbReference type="Proteomes" id="UP001396334"/>
    </source>
</evidence>
<gene>
    <name evidence="2" type="ORF">V6N11_016708</name>
</gene>
<keyword evidence="3" id="KW-1185">Reference proteome</keyword>
<feature type="compositionally biased region" description="Low complexity" evidence="1">
    <location>
        <begin position="51"/>
        <end position="60"/>
    </location>
</feature>
<dbReference type="Proteomes" id="UP001396334">
    <property type="component" value="Unassembled WGS sequence"/>
</dbReference>
<feature type="compositionally biased region" description="Basic and acidic residues" evidence="1">
    <location>
        <begin position="62"/>
        <end position="74"/>
    </location>
</feature>
<protein>
    <submittedName>
        <fullName evidence="2">Uncharacterized protein</fullName>
    </submittedName>
</protein>
<sequence>MDPSDLRKQKGIVEEAFAKHEERYTEDKERGDLELSYSATSEDIHEDNSAADDGSIGSSSLVERKRSVHEEGPRPKRMRNLFKFIMARPEKKR</sequence>